<keyword evidence="3" id="KW-0697">Rotamase</keyword>
<dbReference type="GO" id="GO:0005829">
    <property type="term" value="C:cytosol"/>
    <property type="evidence" value="ECO:0007669"/>
    <property type="project" value="TreeGrafter"/>
</dbReference>
<keyword evidence="5" id="KW-0472">Membrane</keyword>
<feature type="repeat" description="TPR" evidence="4">
    <location>
        <begin position="220"/>
        <end position="253"/>
    </location>
</feature>
<organism evidence="7">
    <name type="scientific">Dermatophagoides farinae</name>
    <name type="common">American house dust mite</name>
    <dbReference type="NCBI Taxonomy" id="6954"/>
    <lineage>
        <taxon>Eukaryota</taxon>
        <taxon>Metazoa</taxon>
        <taxon>Ecdysozoa</taxon>
        <taxon>Arthropoda</taxon>
        <taxon>Chelicerata</taxon>
        <taxon>Arachnida</taxon>
        <taxon>Acari</taxon>
        <taxon>Acariformes</taxon>
        <taxon>Sarcoptiformes</taxon>
        <taxon>Astigmata</taxon>
        <taxon>Psoroptidia</taxon>
        <taxon>Analgoidea</taxon>
        <taxon>Pyroglyphidae</taxon>
        <taxon>Dermatophagoidinae</taxon>
        <taxon>Dermatophagoides</taxon>
    </lineage>
</organism>
<dbReference type="PROSITE" id="PS50005">
    <property type="entry name" value="TPR"/>
    <property type="match status" value="2"/>
</dbReference>
<dbReference type="Proteomes" id="UP000828236">
    <property type="component" value="Unassembled WGS sequence"/>
</dbReference>
<dbReference type="EC" id="5.2.1.8" evidence="3"/>
<dbReference type="Pfam" id="PF13181">
    <property type="entry name" value="TPR_8"/>
    <property type="match status" value="1"/>
</dbReference>
<feature type="transmembrane region" description="Helical" evidence="5">
    <location>
        <begin position="348"/>
        <end position="369"/>
    </location>
</feature>
<keyword evidence="5" id="KW-1133">Transmembrane helix</keyword>
<evidence type="ECO:0000256" key="4">
    <source>
        <dbReference type="PROSITE-ProRule" id="PRU00339"/>
    </source>
</evidence>
<dbReference type="InterPro" id="IPR001179">
    <property type="entry name" value="PPIase_FKBP_dom"/>
</dbReference>
<dbReference type="GO" id="GO:0044183">
    <property type="term" value="F:protein folding chaperone"/>
    <property type="evidence" value="ECO:0007669"/>
    <property type="project" value="TreeGrafter"/>
</dbReference>
<reference evidence="7" key="1">
    <citation type="submission" date="2020-06" db="EMBL/GenBank/DDBJ databases">
        <authorList>
            <person name="Ji K."/>
            <person name="Li J."/>
        </authorList>
    </citation>
    <scope>NUCLEOTIDE SEQUENCE</scope>
    <source>
        <strain evidence="7">JKM2019</strain>
        <tissue evidence="7">Whole body</tissue>
    </source>
</reference>
<keyword evidence="2 4" id="KW-0802">TPR repeat</keyword>
<dbReference type="Gene3D" id="1.25.40.10">
    <property type="entry name" value="Tetratricopeptide repeat domain"/>
    <property type="match status" value="1"/>
</dbReference>
<dbReference type="GO" id="GO:0012505">
    <property type="term" value="C:endomembrane system"/>
    <property type="evidence" value="ECO:0007669"/>
    <property type="project" value="TreeGrafter"/>
</dbReference>
<dbReference type="InterPro" id="IPR019734">
    <property type="entry name" value="TPR_rpt"/>
</dbReference>
<keyword evidence="5" id="KW-0812">Transmembrane</keyword>
<dbReference type="SUPFAM" id="SSF54534">
    <property type="entry name" value="FKBP-like"/>
    <property type="match status" value="1"/>
</dbReference>
<dbReference type="GO" id="GO:0003755">
    <property type="term" value="F:peptidyl-prolyl cis-trans isomerase activity"/>
    <property type="evidence" value="ECO:0007669"/>
    <property type="project" value="UniProtKB-KW"/>
</dbReference>
<dbReference type="SMART" id="SM00028">
    <property type="entry name" value="TPR"/>
    <property type="match status" value="3"/>
</dbReference>
<keyword evidence="1" id="KW-0677">Repeat</keyword>
<dbReference type="InterPro" id="IPR011990">
    <property type="entry name" value="TPR-like_helical_dom_sf"/>
</dbReference>
<evidence type="ECO:0000259" key="6">
    <source>
        <dbReference type="PROSITE" id="PS50059"/>
    </source>
</evidence>
<evidence type="ECO:0000256" key="1">
    <source>
        <dbReference type="ARBA" id="ARBA00022737"/>
    </source>
</evidence>
<dbReference type="InterPro" id="IPR050754">
    <property type="entry name" value="FKBP4/5/8-like"/>
</dbReference>
<name>A0A9D4SD09_DERFA</name>
<dbReference type="Pfam" id="PF00254">
    <property type="entry name" value="FKBP_C"/>
    <property type="match status" value="1"/>
</dbReference>
<accession>A0A9D4SD09</accession>
<reference evidence="7" key="2">
    <citation type="journal article" date="2021" name="World Allergy Organ. J.">
        <title>Chromosome-level assembly of Dermatophagoides farinae genome and transcriptome reveals two novel allergens Der f 37 and Der f 39.</title>
        <authorList>
            <person name="Chen J."/>
            <person name="Cai Z."/>
            <person name="Fan D."/>
            <person name="Hu J."/>
            <person name="Hou Y."/>
            <person name="He Y."/>
            <person name="Zhang Z."/>
            <person name="Zhao Z."/>
            <person name="Gao P."/>
            <person name="Hu W."/>
            <person name="Sun J."/>
            <person name="Li J."/>
            <person name="Ji K."/>
        </authorList>
    </citation>
    <scope>NUCLEOTIDE SEQUENCE</scope>
    <source>
        <strain evidence="7">JKM2019</strain>
    </source>
</reference>
<dbReference type="SUPFAM" id="SSF48452">
    <property type="entry name" value="TPR-like"/>
    <property type="match status" value="1"/>
</dbReference>
<dbReference type="GO" id="GO:0016020">
    <property type="term" value="C:membrane"/>
    <property type="evidence" value="ECO:0007669"/>
    <property type="project" value="TreeGrafter"/>
</dbReference>
<dbReference type="InterPro" id="IPR046357">
    <property type="entry name" value="PPIase_dom_sf"/>
</dbReference>
<sequence length="373" mass="42271">MDILNNGDLRKKTVKKGDNVRPQRGSKVIIRIETRLYSGGCDDDQDIGTGKLIEGETFDKFPLVIGDNDLHQGLDLLIPLMELHEVCRAIIKSRFTYGQLGNNNVDIPGDATLDCQIELLEILSPSDNVYGQAEDDESNSIANKETLDERLKFGNYKKTRGNFWFERGEYSMAIQCYKGALKYLDANNDELKLIDDDNKNKVNDQLELVDKIKDLIDKRAQTFNNLAAAQMKMEAFDTALRSVNDSLLLRPNNVKALFRHAKILTEKGDVEDAIKDLKKAASIDPQSEAIAMELNRLNKILVKQINDQKALYRRMLQMKTDDKDNRKQSKHSNCDNTGNQSIWYRFRWPAAISLGMVTAAAILIQSFVYSSAK</sequence>
<dbReference type="Gene3D" id="3.10.50.40">
    <property type="match status" value="1"/>
</dbReference>
<proteinExistence type="predicted"/>
<dbReference type="AlphaFoldDB" id="A0A9D4SD09"/>
<evidence type="ECO:0000313" key="7">
    <source>
        <dbReference type="EMBL" id="KAH7637116.1"/>
    </source>
</evidence>
<dbReference type="EMBL" id="SDOV01000009">
    <property type="protein sequence ID" value="KAH7637116.1"/>
    <property type="molecule type" value="Genomic_DNA"/>
</dbReference>
<dbReference type="GO" id="GO:0043066">
    <property type="term" value="P:negative regulation of apoptotic process"/>
    <property type="evidence" value="ECO:0007669"/>
    <property type="project" value="TreeGrafter"/>
</dbReference>
<comment type="catalytic activity">
    <reaction evidence="3">
        <text>[protein]-peptidylproline (omega=180) = [protein]-peptidylproline (omega=0)</text>
        <dbReference type="Rhea" id="RHEA:16237"/>
        <dbReference type="Rhea" id="RHEA-COMP:10747"/>
        <dbReference type="Rhea" id="RHEA-COMP:10748"/>
        <dbReference type="ChEBI" id="CHEBI:83833"/>
        <dbReference type="ChEBI" id="CHEBI:83834"/>
        <dbReference type="EC" id="5.2.1.8"/>
    </reaction>
</comment>
<protein>
    <recommendedName>
        <fullName evidence="3">peptidylprolyl isomerase</fullName>
        <ecNumber evidence="3">5.2.1.8</ecNumber>
    </recommendedName>
</protein>
<evidence type="ECO:0000256" key="5">
    <source>
        <dbReference type="SAM" id="Phobius"/>
    </source>
</evidence>
<feature type="repeat" description="TPR" evidence="4">
    <location>
        <begin position="254"/>
        <end position="287"/>
    </location>
</feature>
<dbReference type="GO" id="GO:0005740">
    <property type="term" value="C:mitochondrial envelope"/>
    <property type="evidence" value="ECO:0007669"/>
    <property type="project" value="TreeGrafter"/>
</dbReference>
<evidence type="ECO:0000256" key="2">
    <source>
        <dbReference type="ARBA" id="ARBA00022803"/>
    </source>
</evidence>
<dbReference type="PROSITE" id="PS50059">
    <property type="entry name" value="FKBP_PPIASE"/>
    <property type="match status" value="1"/>
</dbReference>
<evidence type="ECO:0000256" key="3">
    <source>
        <dbReference type="PROSITE-ProRule" id="PRU00277"/>
    </source>
</evidence>
<keyword evidence="3" id="KW-0413">Isomerase</keyword>
<dbReference type="PANTHER" id="PTHR46512:SF1">
    <property type="entry name" value="PEPTIDYLPROLYL ISOMERASE"/>
    <property type="match status" value="1"/>
</dbReference>
<dbReference type="PANTHER" id="PTHR46512">
    <property type="entry name" value="PEPTIDYLPROLYL ISOMERASE"/>
    <property type="match status" value="1"/>
</dbReference>
<gene>
    <name evidence="7" type="ORF">HUG17_7322</name>
</gene>
<comment type="caution">
    <text evidence="7">The sequence shown here is derived from an EMBL/GenBank/DDBJ whole genome shotgun (WGS) entry which is preliminary data.</text>
</comment>
<feature type="domain" description="PPIase FKBP-type" evidence="6">
    <location>
        <begin position="25"/>
        <end position="123"/>
    </location>
</feature>